<dbReference type="GO" id="GO:0006887">
    <property type="term" value="P:exocytosis"/>
    <property type="evidence" value="ECO:0007669"/>
    <property type="project" value="UniProtKB-KW"/>
</dbReference>
<protein>
    <recommendedName>
        <fullName evidence="6">Lethal giant larvae homologue 2 domain-containing protein</fullName>
    </recommendedName>
</protein>
<dbReference type="InterPro" id="IPR001680">
    <property type="entry name" value="WD40_rpt"/>
</dbReference>
<dbReference type="EMBL" id="CADEBD010000422">
    <property type="protein sequence ID" value="CAB3254340.1"/>
    <property type="molecule type" value="Genomic_DNA"/>
</dbReference>
<accession>A0A8S1AWP7</accession>
<dbReference type="GO" id="GO:0019905">
    <property type="term" value="F:syntaxin binding"/>
    <property type="evidence" value="ECO:0007669"/>
    <property type="project" value="TreeGrafter"/>
</dbReference>
<feature type="compositionally biased region" description="Low complexity" evidence="5">
    <location>
        <begin position="619"/>
        <end position="628"/>
    </location>
</feature>
<evidence type="ECO:0000313" key="9">
    <source>
        <dbReference type="Proteomes" id="UP000494106"/>
    </source>
</evidence>
<dbReference type="Proteomes" id="UP000494106">
    <property type="component" value="Unassembled WGS sequence"/>
</dbReference>
<evidence type="ECO:0000256" key="4">
    <source>
        <dbReference type="ARBA" id="ARBA00022737"/>
    </source>
</evidence>
<feature type="region of interest" description="Disordered" evidence="5">
    <location>
        <begin position="585"/>
        <end position="653"/>
    </location>
</feature>
<dbReference type="GO" id="GO:0045159">
    <property type="term" value="F:myosin II binding"/>
    <property type="evidence" value="ECO:0007669"/>
    <property type="project" value="TreeGrafter"/>
</dbReference>
<gene>
    <name evidence="7" type="ORF">APLA_LOCUS14446</name>
    <name evidence="8" type="ORF">APLA_LOCUS14660</name>
</gene>
<feature type="region of interest" description="Disordered" evidence="5">
    <location>
        <begin position="469"/>
        <end position="504"/>
    </location>
</feature>
<evidence type="ECO:0000256" key="2">
    <source>
        <dbReference type="ARBA" id="ARBA00022483"/>
    </source>
</evidence>
<dbReference type="GO" id="GO:0031201">
    <property type="term" value="C:SNARE complex"/>
    <property type="evidence" value="ECO:0007669"/>
    <property type="project" value="TreeGrafter"/>
</dbReference>
<feature type="compositionally biased region" description="Gly residues" evidence="5">
    <location>
        <begin position="776"/>
        <end position="785"/>
    </location>
</feature>
<feature type="compositionally biased region" description="Basic and acidic residues" evidence="5">
    <location>
        <begin position="742"/>
        <end position="774"/>
    </location>
</feature>
<evidence type="ECO:0000313" key="10">
    <source>
        <dbReference type="Proteomes" id="UP000494256"/>
    </source>
</evidence>
<keyword evidence="2" id="KW-0268">Exocytosis</keyword>
<dbReference type="InterPro" id="IPR015943">
    <property type="entry name" value="WD40/YVTN_repeat-like_dom_sf"/>
</dbReference>
<dbReference type="PANTHER" id="PTHR10241">
    <property type="entry name" value="LETHAL 2 GIANT LARVAE PROTEIN"/>
    <property type="match status" value="1"/>
</dbReference>
<dbReference type="Gene3D" id="2.130.10.10">
    <property type="entry name" value="YVTN repeat-like/Quinoprotein amine dehydrogenase"/>
    <property type="match status" value="2"/>
</dbReference>
<evidence type="ECO:0000256" key="1">
    <source>
        <dbReference type="ARBA" id="ARBA00008070"/>
    </source>
</evidence>
<dbReference type="InterPro" id="IPR036322">
    <property type="entry name" value="WD40_repeat_dom_sf"/>
</dbReference>
<dbReference type="Pfam" id="PF08366">
    <property type="entry name" value="LLGL"/>
    <property type="match status" value="1"/>
</dbReference>
<dbReference type="AlphaFoldDB" id="A0A8S1AWP7"/>
<dbReference type="EMBL" id="CADEBC010000562">
    <property type="protein sequence ID" value="CAB3254225.1"/>
    <property type="molecule type" value="Genomic_DNA"/>
</dbReference>
<feature type="region of interest" description="Disordered" evidence="5">
    <location>
        <begin position="678"/>
        <end position="827"/>
    </location>
</feature>
<dbReference type="PANTHER" id="PTHR10241:SF25">
    <property type="entry name" value="TOMOSYN, ISOFORM C"/>
    <property type="match status" value="1"/>
</dbReference>
<feature type="compositionally biased region" description="Gly residues" evidence="5">
    <location>
        <begin position="806"/>
        <end position="815"/>
    </location>
</feature>
<feature type="domain" description="Lethal giant larvae homologue 2" evidence="6">
    <location>
        <begin position="209"/>
        <end position="304"/>
    </location>
</feature>
<dbReference type="GO" id="GO:0005096">
    <property type="term" value="F:GTPase activator activity"/>
    <property type="evidence" value="ECO:0007669"/>
    <property type="project" value="TreeGrafter"/>
</dbReference>
<dbReference type="GO" id="GO:0005886">
    <property type="term" value="C:plasma membrane"/>
    <property type="evidence" value="ECO:0007669"/>
    <property type="project" value="TreeGrafter"/>
</dbReference>
<evidence type="ECO:0000313" key="7">
    <source>
        <dbReference type="EMBL" id="CAB3254225.1"/>
    </source>
</evidence>
<evidence type="ECO:0000256" key="5">
    <source>
        <dbReference type="SAM" id="MobiDB-lite"/>
    </source>
</evidence>
<dbReference type="SUPFAM" id="SSF50978">
    <property type="entry name" value="WD40 repeat-like"/>
    <property type="match status" value="1"/>
</dbReference>
<reference evidence="9 10" key="1">
    <citation type="submission" date="2020-04" db="EMBL/GenBank/DDBJ databases">
        <authorList>
            <person name="Wallbank WR R."/>
            <person name="Pardo Diaz C."/>
            <person name="Kozak K."/>
            <person name="Martin S."/>
            <person name="Jiggins C."/>
            <person name="Moest M."/>
            <person name="Warren A I."/>
            <person name="Byers J.R.P. K."/>
            <person name="Montejo-Kovacevich G."/>
            <person name="Yen C E."/>
        </authorList>
    </citation>
    <scope>NUCLEOTIDE SEQUENCE [LARGE SCALE GENOMIC DNA]</scope>
</reference>
<name>A0A8S1AWP7_ARCPL</name>
<keyword evidence="9" id="KW-1185">Reference proteome</keyword>
<dbReference type="GO" id="GO:0006893">
    <property type="term" value="P:Golgi to plasma membrane transport"/>
    <property type="evidence" value="ECO:0007669"/>
    <property type="project" value="TreeGrafter"/>
</dbReference>
<proteinExistence type="inferred from homology"/>
<dbReference type="Proteomes" id="UP000494256">
    <property type="component" value="Unassembled WGS sequence"/>
</dbReference>
<dbReference type="InterPro" id="IPR000664">
    <property type="entry name" value="Lethal2_giant"/>
</dbReference>
<comment type="caution">
    <text evidence="7">The sequence shown here is derived from an EMBL/GenBank/DDBJ whole genome shotgun (WGS) entry which is preliminary data.</text>
</comment>
<dbReference type="PRINTS" id="PR00962">
    <property type="entry name" value="LETHAL2GIANT"/>
</dbReference>
<feature type="compositionally biased region" description="Basic and acidic residues" evidence="5">
    <location>
        <begin position="636"/>
        <end position="646"/>
    </location>
</feature>
<dbReference type="OrthoDB" id="19944at2759"/>
<comment type="similarity">
    <text evidence="1">Belongs to the WD repeat L(2)GL family.</text>
</comment>
<keyword evidence="4" id="KW-0677">Repeat</keyword>
<evidence type="ECO:0000259" key="6">
    <source>
        <dbReference type="Pfam" id="PF08366"/>
    </source>
</evidence>
<sequence>MSLGPGVDAHVRHECGEAVLHACFLINEGALVTATADDQIHLWTFRQKWPQRLHSLKFQRERITCLHLPLASKWIHVGTERGNVHVVNIETFTLSGYVINWNKAIEVTRPNHPGAVVEISDNPLDSSKLLIAFESGLVVVWDLRARAAEWRGSLGTGAPGEGVRAAAWQHDGKLMTAHMDGGLATWSTRAPRPTSLSYPHAKANKEGKLEPCKPILRLEWKTSRTGESLVIFSGGLPTDKAGRTHSITVLNGKSTTVLEMEHSVVDFVTLCETPHTADYQEPYAIVVLLQNDLVVIDLQSPGYPCFENPYPMDIHESPVTCCSYFADCPSDLIPAFYSVGRQGNKKIAGFSDRLWPINGGEWEPASCSYNEIILTGHADGSVKFWDASAGTLQILYKLKCSKVFERRAGGSCYDEDSPLAIQQVALCAESRRLSVALPHGHVVLFKFRKSETHGETQVIEIPMITDSLEEEGSPEAEGGRSMSFSRAGDAGEAESRRSGVWSGCGTGSGVSLRVRGADGTGGVRRAAGFQPALVALQQGAPHPITTLTINSSYGLMAWGGERGVVVVDISRRVLVAALAASSLYHPPDTWPHAKHQRHNDRQRSPSLDQLEETAHTRGPSPTSPAEPAAPDEPAPPDDRTKPDARRKSTSWKTFNLKRQLSKVDLKFKAAFAAPSENNLEEVAPERGNSQFYCEAPERTEPTAEPGTDSPDSDETKVEGEEESDTGGERSQGASPLRVCSDVFERMHRELQEKRGSDVYDRMHRELQERWHAQEAGEGGGAGEGGAPARPDSLPLEAPTRPPRTRGGAGSGGAVGPAGKREERLLSVPNIKYRAEARRRGGAAPAGSLAGSLMRRFSKYLSRAPLISRS</sequence>
<organism evidence="7 9">
    <name type="scientific">Arctia plantaginis</name>
    <name type="common">Wood tiger moth</name>
    <name type="synonym">Phalaena plantaginis</name>
    <dbReference type="NCBI Taxonomy" id="874455"/>
    <lineage>
        <taxon>Eukaryota</taxon>
        <taxon>Metazoa</taxon>
        <taxon>Ecdysozoa</taxon>
        <taxon>Arthropoda</taxon>
        <taxon>Hexapoda</taxon>
        <taxon>Insecta</taxon>
        <taxon>Pterygota</taxon>
        <taxon>Neoptera</taxon>
        <taxon>Endopterygota</taxon>
        <taxon>Lepidoptera</taxon>
        <taxon>Glossata</taxon>
        <taxon>Ditrysia</taxon>
        <taxon>Noctuoidea</taxon>
        <taxon>Erebidae</taxon>
        <taxon>Arctiinae</taxon>
        <taxon>Arctia</taxon>
    </lineage>
</organism>
<dbReference type="SMART" id="SM00320">
    <property type="entry name" value="WD40"/>
    <property type="match status" value="5"/>
</dbReference>
<evidence type="ECO:0000313" key="8">
    <source>
        <dbReference type="EMBL" id="CAB3254340.1"/>
    </source>
</evidence>
<evidence type="ECO:0000256" key="3">
    <source>
        <dbReference type="ARBA" id="ARBA00022574"/>
    </source>
</evidence>
<dbReference type="InterPro" id="IPR013577">
    <property type="entry name" value="LLGL2"/>
</dbReference>
<keyword evidence="3" id="KW-0853">WD repeat</keyword>